<evidence type="ECO:0000313" key="2">
    <source>
        <dbReference type="Proteomes" id="UP000245119"/>
    </source>
</evidence>
<organism evidence="1 2">
    <name type="scientific">Pomacea canaliculata</name>
    <name type="common">Golden apple snail</name>
    <dbReference type="NCBI Taxonomy" id="400727"/>
    <lineage>
        <taxon>Eukaryota</taxon>
        <taxon>Metazoa</taxon>
        <taxon>Spiralia</taxon>
        <taxon>Lophotrochozoa</taxon>
        <taxon>Mollusca</taxon>
        <taxon>Gastropoda</taxon>
        <taxon>Caenogastropoda</taxon>
        <taxon>Architaenioglossa</taxon>
        <taxon>Ampullarioidea</taxon>
        <taxon>Ampullariidae</taxon>
        <taxon>Pomacea</taxon>
    </lineage>
</organism>
<proteinExistence type="predicted"/>
<dbReference type="Proteomes" id="UP000245119">
    <property type="component" value="Linkage Group LG8"/>
</dbReference>
<gene>
    <name evidence="1" type="ORF">C0Q70_14161</name>
</gene>
<protein>
    <recommendedName>
        <fullName evidence="3">Globin family profile domain-containing protein</fullName>
    </recommendedName>
</protein>
<comment type="caution">
    <text evidence="1">The sequence shown here is derived from an EMBL/GenBank/DDBJ whole genome shotgun (WGS) entry which is preliminary data.</text>
</comment>
<keyword evidence="2" id="KW-1185">Reference proteome</keyword>
<evidence type="ECO:0008006" key="3">
    <source>
        <dbReference type="Google" id="ProtNLM"/>
    </source>
</evidence>
<reference evidence="1 2" key="1">
    <citation type="submission" date="2018-04" db="EMBL/GenBank/DDBJ databases">
        <title>The genome of golden apple snail Pomacea canaliculata provides insight into stress tolerance and invasive adaptation.</title>
        <authorList>
            <person name="Liu C."/>
            <person name="Liu B."/>
            <person name="Ren Y."/>
            <person name="Zhang Y."/>
            <person name="Wang H."/>
            <person name="Li S."/>
            <person name="Jiang F."/>
            <person name="Yin L."/>
            <person name="Zhang G."/>
            <person name="Qian W."/>
            <person name="Fan W."/>
        </authorList>
    </citation>
    <scope>NUCLEOTIDE SEQUENCE [LARGE SCALE GENOMIC DNA]</scope>
    <source>
        <strain evidence="1">SZHN2017</strain>
        <tissue evidence="1">Muscle</tissue>
    </source>
</reference>
<sequence>MGCQNAKSSQKEDCEDEKELGDFLTVEEIEVIRHTWAIVKQDIPGTGMFMFTRGFWHDDL</sequence>
<accession>A0A2T7NZ76</accession>
<dbReference type="AlphaFoldDB" id="A0A2T7NZ76"/>
<dbReference type="OrthoDB" id="436496at2759"/>
<dbReference type="EMBL" id="PZQS01000008">
    <property type="protein sequence ID" value="PVD26484.1"/>
    <property type="molecule type" value="Genomic_DNA"/>
</dbReference>
<evidence type="ECO:0000313" key="1">
    <source>
        <dbReference type="EMBL" id="PVD26484.1"/>
    </source>
</evidence>
<name>A0A2T7NZ76_POMCA</name>